<sequence length="77" mass="8545">MSKTRPIANRRHSLIECRDCIAGIIGEKADNMRKILGGVIKSSPEMTELRKMQQSVLGQILDDYKVLIAAEDQGESS</sequence>
<proteinExistence type="predicted"/>
<evidence type="ECO:0000313" key="2">
    <source>
        <dbReference type="Proteomes" id="UP001148313"/>
    </source>
</evidence>
<keyword evidence="2" id="KW-1185">Reference proteome</keyword>
<dbReference type="Proteomes" id="UP001148313">
    <property type="component" value="Unassembled WGS sequence"/>
</dbReference>
<comment type="caution">
    <text evidence="1">The sequence shown here is derived from an EMBL/GenBank/DDBJ whole genome shotgun (WGS) entry which is preliminary data.</text>
</comment>
<gene>
    <name evidence="1" type="ORF">OOZ53_11295</name>
</gene>
<protein>
    <submittedName>
        <fullName evidence="1">Uncharacterized protein</fullName>
    </submittedName>
</protein>
<dbReference type="RefSeq" id="WP_271089645.1">
    <property type="nucleotide sequence ID" value="NZ_JAPJZH010000006.1"/>
</dbReference>
<name>A0ABT4VMM3_9HYPH</name>
<evidence type="ECO:0000313" key="1">
    <source>
        <dbReference type="EMBL" id="MDA4845937.1"/>
    </source>
</evidence>
<organism evidence="1 2">
    <name type="scientific">Hoeflea poritis</name>
    <dbReference type="NCBI Taxonomy" id="2993659"/>
    <lineage>
        <taxon>Bacteria</taxon>
        <taxon>Pseudomonadati</taxon>
        <taxon>Pseudomonadota</taxon>
        <taxon>Alphaproteobacteria</taxon>
        <taxon>Hyphomicrobiales</taxon>
        <taxon>Rhizobiaceae</taxon>
        <taxon>Hoeflea</taxon>
    </lineage>
</organism>
<accession>A0ABT4VMM3</accession>
<dbReference type="EMBL" id="JAPJZH010000006">
    <property type="protein sequence ID" value="MDA4845937.1"/>
    <property type="molecule type" value="Genomic_DNA"/>
</dbReference>
<reference evidence="1" key="1">
    <citation type="submission" date="2022-11" db="EMBL/GenBank/DDBJ databases">
        <title>Hoeflea poritis sp. nov., isolated from scleractinian coral Porites lutea.</title>
        <authorList>
            <person name="Zhang G."/>
            <person name="Wei Q."/>
            <person name="Cai L."/>
        </authorList>
    </citation>
    <scope>NUCLEOTIDE SEQUENCE</scope>
    <source>
        <strain evidence="1">E7-10</strain>
    </source>
</reference>